<dbReference type="OMA" id="SIVDECS"/>
<dbReference type="Proteomes" id="UP000245119">
    <property type="component" value="Linkage Group LG11"/>
</dbReference>
<accession>A0A2T7NMW5</accession>
<keyword evidence="3" id="KW-1185">Reference proteome</keyword>
<dbReference type="OrthoDB" id="10050612at2759"/>
<reference evidence="2 3" key="1">
    <citation type="submission" date="2018-04" db="EMBL/GenBank/DDBJ databases">
        <title>The genome of golden apple snail Pomacea canaliculata provides insight into stress tolerance and invasive adaptation.</title>
        <authorList>
            <person name="Liu C."/>
            <person name="Liu B."/>
            <person name="Ren Y."/>
            <person name="Zhang Y."/>
            <person name="Wang H."/>
            <person name="Li S."/>
            <person name="Jiang F."/>
            <person name="Yin L."/>
            <person name="Zhang G."/>
            <person name="Qian W."/>
            <person name="Fan W."/>
        </authorList>
    </citation>
    <scope>NUCLEOTIDE SEQUENCE [LARGE SCALE GENOMIC DNA]</scope>
    <source>
        <strain evidence="2">SZHN2017</strain>
        <tissue evidence="2">Muscle</tissue>
    </source>
</reference>
<dbReference type="PANTHER" id="PTHR34344:SF1">
    <property type="entry name" value="BUBLIN COILED-COIL PROTEIN"/>
    <property type="match status" value="1"/>
</dbReference>
<proteinExistence type="predicted"/>
<organism evidence="2 3">
    <name type="scientific">Pomacea canaliculata</name>
    <name type="common">Golden apple snail</name>
    <dbReference type="NCBI Taxonomy" id="400727"/>
    <lineage>
        <taxon>Eukaryota</taxon>
        <taxon>Metazoa</taxon>
        <taxon>Spiralia</taxon>
        <taxon>Lophotrochozoa</taxon>
        <taxon>Mollusca</taxon>
        <taxon>Gastropoda</taxon>
        <taxon>Caenogastropoda</taxon>
        <taxon>Architaenioglossa</taxon>
        <taxon>Ampullarioidea</taxon>
        <taxon>Ampullariidae</taxon>
        <taxon>Pomacea</taxon>
    </lineage>
</organism>
<dbReference type="AlphaFoldDB" id="A0A2T7NMW5"/>
<dbReference type="InterPro" id="IPR005374">
    <property type="entry name" value="BBLN_eukaryota"/>
</dbReference>
<feature type="region of interest" description="Disordered" evidence="1">
    <location>
        <begin position="1"/>
        <end position="33"/>
    </location>
</feature>
<evidence type="ECO:0000313" key="2">
    <source>
        <dbReference type="EMBL" id="PVD22510.1"/>
    </source>
</evidence>
<protein>
    <submittedName>
        <fullName evidence="2">Uncharacterized protein</fullName>
    </submittedName>
</protein>
<evidence type="ECO:0000256" key="1">
    <source>
        <dbReference type="SAM" id="MobiDB-lite"/>
    </source>
</evidence>
<dbReference type="EMBL" id="PZQS01000011">
    <property type="protein sequence ID" value="PVD22510.1"/>
    <property type="molecule type" value="Genomic_DNA"/>
</dbReference>
<dbReference type="Pfam" id="PF03670">
    <property type="entry name" value="UPF0184"/>
    <property type="match status" value="1"/>
</dbReference>
<feature type="region of interest" description="Disordered" evidence="1">
    <location>
        <begin position="89"/>
        <end position="114"/>
    </location>
</feature>
<dbReference type="PANTHER" id="PTHR34344">
    <property type="entry name" value="UPF0184 PROTEIN C9ORF16"/>
    <property type="match status" value="1"/>
</dbReference>
<evidence type="ECO:0000313" key="3">
    <source>
        <dbReference type="Proteomes" id="UP000245119"/>
    </source>
</evidence>
<name>A0A2T7NMW5_POMCA</name>
<comment type="caution">
    <text evidence="2">The sequence shown here is derived from an EMBL/GenBank/DDBJ whole genome shotgun (WGS) entry which is preliminary data.</text>
</comment>
<sequence length="114" mass="12519">MAEGEDREDSEANPKEFVGDSEEIPSIESVQISAENEIDDFEEDEEYMALDNQLDQLNACLNDLEARNDDLVTKLKALLADSKEVQRELQELNGRSDGTPPDSGQGASGSRVTS</sequence>
<gene>
    <name evidence="2" type="ORF">C0Q70_18324</name>
</gene>